<dbReference type="FunFam" id="1.25.10.10:FF:000699">
    <property type="entry name" value="Serine/threonine-protein kinase TOR"/>
    <property type="match status" value="1"/>
</dbReference>
<dbReference type="SUPFAM" id="SSF48371">
    <property type="entry name" value="ARM repeat"/>
    <property type="match status" value="2"/>
</dbReference>
<dbReference type="GO" id="GO:0031932">
    <property type="term" value="C:TORC2 complex"/>
    <property type="evidence" value="ECO:0007669"/>
    <property type="project" value="TreeGrafter"/>
</dbReference>
<dbReference type="GO" id="GO:0031929">
    <property type="term" value="P:TOR signaling"/>
    <property type="evidence" value="ECO:0007669"/>
    <property type="project" value="TreeGrafter"/>
</dbReference>
<dbReference type="FunFam" id="1.25.10.10:FF:000284">
    <property type="entry name" value="Serine/threonine-protein kinase TOR"/>
    <property type="match status" value="1"/>
</dbReference>
<dbReference type="InterPro" id="IPR003151">
    <property type="entry name" value="PIK-rel_kinase_FAT"/>
</dbReference>
<dbReference type="InterPro" id="IPR000403">
    <property type="entry name" value="PI3/4_kinase_cat_dom"/>
</dbReference>
<dbReference type="SMART" id="SM01346">
    <property type="entry name" value="DUF3385"/>
    <property type="match status" value="1"/>
</dbReference>
<dbReference type="InterPro" id="IPR026683">
    <property type="entry name" value="TOR_cat"/>
</dbReference>
<dbReference type="InterPro" id="IPR018936">
    <property type="entry name" value="PI3/4_kinase_CS"/>
</dbReference>
<comment type="catalytic activity">
    <reaction evidence="6">
        <text>L-seryl-[protein] + ATP = O-phospho-L-seryl-[protein] + ADP + H(+)</text>
        <dbReference type="Rhea" id="RHEA:17989"/>
        <dbReference type="Rhea" id="RHEA-COMP:9863"/>
        <dbReference type="Rhea" id="RHEA-COMP:11604"/>
        <dbReference type="ChEBI" id="CHEBI:15378"/>
        <dbReference type="ChEBI" id="CHEBI:29999"/>
        <dbReference type="ChEBI" id="CHEBI:30616"/>
        <dbReference type="ChEBI" id="CHEBI:83421"/>
        <dbReference type="ChEBI" id="CHEBI:456216"/>
        <dbReference type="EC" id="2.7.11.1"/>
    </reaction>
</comment>
<dbReference type="GO" id="GO:0004674">
    <property type="term" value="F:protein serine/threonine kinase activity"/>
    <property type="evidence" value="ECO:0007669"/>
    <property type="project" value="UniProtKB-KW"/>
</dbReference>
<dbReference type="Pfam" id="PF02259">
    <property type="entry name" value="FAT"/>
    <property type="match status" value="1"/>
</dbReference>
<dbReference type="InterPro" id="IPR011989">
    <property type="entry name" value="ARM-like"/>
</dbReference>
<dbReference type="InterPro" id="IPR011009">
    <property type="entry name" value="Kinase-like_dom_sf"/>
</dbReference>
<dbReference type="PROSITE" id="PS00916">
    <property type="entry name" value="PI3_4_KINASE_2"/>
    <property type="match status" value="1"/>
</dbReference>
<dbReference type="EMBL" id="KF184809">
    <property type="protein sequence ID" value="AGT16025.1"/>
    <property type="molecule type" value="Genomic_DNA"/>
</dbReference>
<dbReference type="FunFam" id="3.30.1010.10:FF:000006">
    <property type="entry name" value="Serine/threonine-protein kinase TOR"/>
    <property type="match status" value="1"/>
</dbReference>
<keyword evidence="7" id="KW-0723">Serine/threonine-protein kinase</keyword>
<reference evidence="9" key="1">
    <citation type="submission" date="2013-05" db="EMBL/GenBank/DDBJ databases">
        <title>Building the sugarcane genome for biotechnology and identifying evolutionary trends.</title>
        <authorList>
            <person name="De Setta N."/>
            <person name="Monteiro-Vitorello C.B."/>
            <person name="Metcalfe C.J."/>
            <person name="Cruz G.M.Q."/>
            <person name="Del Bem L.E."/>
            <person name="Vicentini R."/>
            <person name="Nogueira F.T.S."/>
            <person name="Campos R.A."/>
            <person name="Nunes S.L."/>
            <person name="Turrini P.C.G."/>
            <person name="Vieira A.P."/>
            <person name="Cruz E.A.O."/>
            <person name="Correa T.C.S."/>
            <person name="Hotta C.T."/>
            <person name="de Mello-Varani A."/>
            <person name="Vautrin S."/>
            <person name="Trindade A.S."/>
            <person name="Vilela M.M."/>
            <person name="Horta C.L."/>
            <person name="Sato P.M."/>
            <person name="de Andrade R.F."/>
            <person name="Nishiyama M.Y."/>
            <person name="Cardoso-Silva C.B."/>
            <person name="Scortecci K.C."/>
            <person name="Garcia A.A.F."/>
            <person name="Carneiro M.S."/>
            <person name="Kim C."/>
            <person name="Paterson A.H."/>
            <person name="Berges H."/>
            <person name="D'Hont A."/>
            <person name="de-Souza A.P."/>
            <person name="Souza G.M."/>
            <person name="Vincentz M."/>
            <person name="Kitajima J.P."/>
            <person name="Van Sluys M.-A."/>
        </authorList>
    </citation>
    <scope>NUCLEOTIDE SEQUENCE</scope>
</reference>
<evidence type="ECO:0000259" key="8">
    <source>
        <dbReference type="PROSITE" id="PS50290"/>
    </source>
</evidence>
<keyword evidence="7" id="KW-0067">ATP-binding</keyword>
<dbReference type="InterPro" id="IPR024585">
    <property type="entry name" value="mTOR_dom"/>
</dbReference>
<keyword evidence="2 7" id="KW-0808">Transferase</keyword>
<dbReference type="Gene3D" id="1.10.1070.11">
    <property type="entry name" value="Phosphatidylinositol 3-/4-kinase, catalytic domain"/>
    <property type="match status" value="1"/>
</dbReference>
<dbReference type="GO" id="GO:0106310">
    <property type="term" value="F:protein serine kinase activity"/>
    <property type="evidence" value="ECO:0007669"/>
    <property type="project" value="RHEA"/>
</dbReference>
<dbReference type="SMART" id="SM00146">
    <property type="entry name" value="PI3Kc"/>
    <property type="match status" value="1"/>
</dbReference>
<dbReference type="Pfam" id="PF11865">
    <property type="entry name" value="mTOR_dom"/>
    <property type="match status" value="1"/>
</dbReference>
<dbReference type="EC" id="2.7.11.1" evidence="7"/>
<name>A0A059Q026_9POAL</name>
<dbReference type="FunFam" id="1.25.10.10:FF:000694">
    <property type="entry name" value="Serine/threonine-protein kinase TOR"/>
    <property type="match status" value="1"/>
</dbReference>
<sequence length="2006" mass="224544">MKPSSHFPEIGKKPKDLIAKDHAFNIAAYISSGADVIAAALRKHVEEEARDLSGEAFLRFMDQLYEQISSLLQSNDVAENLLALRAIDALIDMPFGEGASKVSKFASFLRNVFEVKRDPEILVPASAVLGHLAKAGGAMTADEVERQIKTALGWLTGDRVEYRRFAAVLILKEMAENASTVFNVHVPEFVDAIWVALRDPKQAVREKAVEALRACLHVIEKRETRWRVQWYYRMCEAAQVGLGRNASVHSIHGSLLAVGELLRNTGEFMMSRYREVADIVLDYLKHRDQLVRRSITSLLPRIAHFLRDRFVTNYLKICMDHILFVLRTPDERASGFVALGEMAGALGVELVPYLSAITSHLQDAIAPRRGRPSLEAISCVGSFAKAMGPAMEPHIRSGLLDAMFFAGLSDKLVDALESISTSIPSLLPTIQERLLDCISQALPKSSIRPGASVGRASRSNSLQQFVDSNSPVLVQLALWTLANFNFKGHELLEFARESVILYLEDEDSSTRKAASLCCCKLVAHSLSASSTSQFGSNRSNRIGGAKRRRLVEEIVEKLLVAAVADADVGVRSSVFKALYRNPAFDDFLAQADILTSIFVALNDEEYDVRELAISVAGRLSEKNPAYVLPALRRYLIQLLTYLDQSMDSKCREESARLLGCLIRSCARLILPYIAPVHKALVTRLCEGTGPNANNALAAGVLATVGELAKVGGFAMRQYLPELMPVVVDALLDGGAVNKREVAVSTLGQIIQSTGYVIAPYNEYPPLLGLLLKLLHGELEWSTRLEVLKVLGIMGALDPHAHKRNQHNLPGQHREVLRPTIETAQHIVSMEELPTDFWPSFSASEDYYSTVAISSLMRILRDPSLSSYHQMVVGSLIFIFKSMGLGCVPYLPKVLPELFRAVRMCEDGGLKEFITWKLGTLISIVRQHIRKYLQDILSLISELWTSSFSLAAPNRTIQGPQGSPVLHLVEQLCLALNDEFRMYLLHILPSCIQVLGDAERCNDYYYVPDILHTLEVFGGNLDEHMHLVAPVLVRLFKVELVDIRQRAIVTLTNLIPKVQVGTHVSSLVHHLKLVLDGNNDDLRKDAAEALCCLAHALGEDFTIFIPSIRKILVKHHLRYRKWDEIENRLLRRELLITENLSVQKYTQCPPDVISDPLDDFDGTPSAIADETQRQARSHQVDDVRLRSAGEASQRSTREDWAEWMRHFSIALLKESPSPALRTCARLAQLQPSVGRELFAAGFASCWAQMSESAQEQLVRSLKTAFSSQNIPPEILATLLNLAEFMEHDEKPLPIDTRLLGALAEKCRAFAKALHYKEMEFGAVCTKKMGANPVTVVESLIHINNQLHQHEAAIGILTYSQQNLEVQLKESWYEKLHRWDEALKAYTVKSSQAPGPLQNLDATLGRMRCLAALARWEDLSALCREQWTGAEPSARLEMAPMAANAAWHMGEWDHMAEYVSRLDDGDENKLRMLGNTTASGDGSSNGAFFRAVLSVRSKKYDEARIFVERARWCLATELAALLYSVAYMGLMGLATWATDIYSNTNHHTVWAYGHELLEAHECCSKYRATGEDAELTKAWDLYYHVFRRIDKQLPSLTTLDLHSVSPELLKCRKLELAVPGTYAADSQLVTIEYFVPQLIVITSKQRPRKLTIHGSDGNDYAFLLKGHEDLRQDERVMQLFGLVNTLLENSRKTSEKDLSIQRYAVIPLSPNSGLIGWVPNCDTLHTLIREYRDARKIFLNQEHKLMLAFAPDYDHLPLIAKVEVFQHALQNTEGNDLAKVLWLKSRTSEVWLERRTNYARSLAVMSMVGYLLGLGDRHPSNLMLDRYSGKILHIDFGDCFEASMNREKFPEKVPFRLTRMLVKAMEVSGIEGTFRTTCENVMQVLRTNRDSVMAMMEAFVHDPLINWRLFNFNEVPQVSNYGNAHAHTVVSSEEAVANRELMQPQRGARERELLQAVNQLGDANEVLNERAVAVMARMSDKLTGRDFSSGSALAGAGGVRSGELSWKQ</sequence>
<dbReference type="Pfam" id="PF00454">
    <property type="entry name" value="PI3_PI4_kinase"/>
    <property type="match status" value="1"/>
</dbReference>
<dbReference type="InterPro" id="IPR036738">
    <property type="entry name" value="FRB_sf"/>
</dbReference>
<dbReference type="FunFam" id="1.25.40.10:FF:000228">
    <property type="entry name" value="Serine/threonine-protein kinase TOR"/>
    <property type="match status" value="1"/>
</dbReference>
<dbReference type="GO" id="GO:0005524">
    <property type="term" value="F:ATP binding"/>
    <property type="evidence" value="ECO:0007669"/>
    <property type="project" value="UniProtKB-KW"/>
</dbReference>
<dbReference type="SMART" id="SM01345">
    <property type="entry name" value="Rapamycin_bind"/>
    <property type="match status" value="1"/>
</dbReference>
<accession>A0A059Q026</accession>
<dbReference type="GO" id="GO:0031931">
    <property type="term" value="C:TORC1 complex"/>
    <property type="evidence" value="ECO:0007669"/>
    <property type="project" value="TreeGrafter"/>
</dbReference>
<dbReference type="GO" id="GO:0044877">
    <property type="term" value="F:protein-containing complex binding"/>
    <property type="evidence" value="ECO:0007669"/>
    <property type="project" value="InterPro"/>
</dbReference>
<evidence type="ECO:0000256" key="5">
    <source>
        <dbReference type="ARBA" id="ARBA00047899"/>
    </source>
</evidence>
<dbReference type="GO" id="GO:0005634">
    <property type="term" value="C:nucleus"/>
    <property type="evidence" value="ECO:0007669"/>
    <property type="project" value="TreeGrafter"/>
</dbReference>
<dbReference type="PANTHER" id="PTHR11139">
    <property type="entry name" value="ATAXIA TELANGIECTASIA MUTATED ATM -RELATED"/>
    <property type="match status" value="1"/>
</dbReference>
<protein>
    <recommendedName>
        <fullName evidence="7">Serine/threonine-protein kinase TOR</fullName>
        <ecNumber evidence="7">2.7.11.1</ecNumber>
    </recommendedName>
</protein>
<keyword evidence="3" id="KW-0677">Repeat</keyword>
<evidence type="ECO:0000313" key="9">
    <source>
        <dbReference type="EMBL" id="AGT16025.1"/>
    </source>
</evidence>
<evidence type="ECO:0000256" key="4">
    <source>
        <dbReference type="ARBA" id="ARBA00022777"/>
    </source>
</evidence>
<dbReference type="Gene3D" id="1.20.120.150">
    <property type="entry name" value="FKBP12-rapamycin binding domain"/>
    <property type="match status" value="1"/>
</dbReference>
<comment type="similarity">
    <text evidence="1 7">Belongs to the PI3/PI4-kinase family.</text>
</comment>
<dbReference type="Gene3D" id="1.25.10.10">
    <property type="entry name" value="Leucine-rich Repeat Variant"/>
    <property type="match status" value="4"/>
</dbReference>
<dbReference type="Pfam" id="PF13513">
    <property type="entry name" value="HEAT_EZ"/>
    <property type="match status" value="1"/>
</dbReference>
<dbReference type="InterPro" id="IPR009076">
    <property type="entry name" value="FRB_dom"/>
</dbReference>
<keyword evidence="4 7" id="KW-0418">Kinase</keyword>
<feature type="domain" description="PI3K/PI4K catalytic" evidence="8">
    <location>
        <begin position="1632"/>
        <end position="1949"/>
    </location>
</feature>
<comment type="catalytic activity">
    <reaction evidence="5 7">
        <text>L-threonyl-[protein] + ATP = O-phospho-L-threonyl-[protein] + ADP + H(+)</text>
        <dbReference type="Rhea" id="RHEA:46608"/>
        <dbReference type="Rhea" id="RHEA-COMP:11060"/>
        <dbReference type="Rhea" id="RHEA-COMP:11605"/>
        <dbReference type="ChEBI" id="CHEBI:15378"/>
        <dbReference type="ChEBI" id="CHEBI:30013"/>
        <dbReference type="ChEBI" id="CHEBI:30616"/>
        <dbReference type="ChEBI" id="CHEBI:61977"/>
        <dbReference type="ChEBI" id="CHEBI:456216"/>
        <dbReference type="EC" id="2.7.11.1"/>
    </reaction>
</comment>
<dbReference type="SUPFAM" id="SSF56112">
    <property type="entry name" value="Protein kinase-like (PK-like)"/>
    <property type="match status" value="1"/>
</dbReference>
<dbReference type="InterPro" id="IPR036940">
    <property type="entry name" value="PI3/4_kinase_cat_sf"/>
</dbReference>
<dbReference type="Pfam" id="PF08771">
    <property type="entry name" value="FRB_dom"/>
    <property type="match status" value="1"/>
</dbReference>
<evidence type="ECO:0000256" key="3">
    <source>
        <dbReference type="ARBA" id="ARBA00022737"/>
    </source>
</evidence>
<keyword evidence="7" id="KW-0547">Nucleotide-binding</keyword>
<dbReference type="PROSITE" id="PS00915">
    <property type="entry name" value="PI3_4_KINASE_1"/>
    <property type="match status" value="1"/>
</dbReference>
<evidence type="ECO:0000256" key="7">
    <source>
        <dbReference type="RuleBase" id="RU364109"/>
    </source>
</evidence>
<evidence type="ECO:0000256" key="1">
    <source>
        <dbReference type="ARBA" id="ARBA00011031"/>
    </source>
</evidence>
<dbReference type="InterPro" id="IPR050517">
    <property type="entry name" value="DDR_Repair_Kinase"/>
</dbReference>
<evidence type="ECO:0000256" key="6">
    <source>
        <dbReference type="ARBA" id="ARBA00048679"/>
    </source>
</evidence>
<dbReference type="PROSITE" id="PS50290">
    <property type="entry name" value="PI3_4_KINASE_3"/>
    <property type="match status" value="1"/>
</dbReference>
<dbReference type="InterPro" id="IPR016024">
    <property type="entry name" value="ARM-type_fold"/>
</dbReference>
<dbReference type="Gene3D" id="3.30.1010.10">
    <property type="entry name" value="Phosphatidylinositol 3-kinase Catalytic Subunit, Chain A, domain 4"/>
    <property type="match status" value="1"/>
</dbReference>
<proteinExistence type="inferred from homology"/>
<dbReference type="GO" id="GO:0016242">
    <property type="term" value="P:negative regulation of macroautophagy"/>
    <property type="evidence" value="ECO:0007669"/>
    <property type="project" value="TreeGrafter"/>
</dbReference>
<dbReference type="GO" id="GO:0005737">
    <property type="term" value="C:cytoplasm"/>
    <property type="evidence" value="ECO:0007669"/>
    <property type="project" value="TreeGrafter"/>
</dbReference>
<organism evidence="9">
    <name type="scientific">Saccharum hybrid cultivar R570</name>
    <dbReference type="NCBI Taxonomy" id="131158"/>
    <lineage>
        <taxon>Eukaryota</taxon>
        <taxon>Viridiplantae</taxon>
        <taxon>Streptophyta</taxon>
        <taxon>Embryophyta</taxon>
        <taxon>Tracheophyta</taxon>
        <taxon>Spermatophyta</taxon>
        <taxon>Magnoliopsida</taxon>
        <taxon>Liliopsida</taxon>
        <taxon>Poales</taxon>
        <taxon>Poaceae</taxon>
        <taxon>PACMAD clade</taxon>
        <taxon>Panicoideae</taxon>
        <taxon>Andropogonodae</taxon>
        <taxon>Andropogoneae</taxon>
        <taxon>Saccharinae</taxon>
        <taxon>Saccharum</taxon>
        <taxon>Saccharum officinarum species complex</taxon>
    </lineage>
</organism>
<evidence type="ECO:0000256" key="2">
    <source>
        <dbReference type="ARBA" id="ARBA00022679"/>
    </source>
</evidence>
<dbReference type="CDD" id="cd05169">
    <property type="entry name" value="PIKKc_TOR"/>
    <property type="match status" value="1"/>
</dbReference>
<dbReference type="FunFam" id="1.10.1070.11:FF:000017">
    <property type="entry name" value="Serine/threonine-protein kinase TOR"/>
    <property type="match status" value="1"/>
</dbReference>
<dbReference type="PANTHER" id="PTHR11139:SF9">
    <property type="entry name" value="SERINE_THREONINE-PROTEIN KINASE MTOR"/>
    <property type="match status" value="1"/>
</dbReference>
<gene>
    <name evidence="9" type="ORF">SHCRBa_027_I07_R_530</name>
</gene>